<proteinExistence type="predicted"/>
<evidence type="ECO:0000313" key="1">
    <source>
        <dbReference type="EMBL" id="PHH51318.1"/>
    </source>
</evidence>
<accession>A0A2C5WUV5</accession>
<name>A0A2C5WUV5_9PEZI</name>
<comment type="caution">
    <text evidence="1">The sequence shown here is derived from an EMBL/GenBank/DDBJ whole genome shotgun (WGS) entry which is preliminary data.</text>
</comment>
<reference evidence="1 2" key="2">
    <citation type="journal article" date="2013" name="IMA Fungus">
        <title>IMA Genome-F 1: Ceratocystis fimbriata: Draft nuclear genome sequence for the plant pathogen, Ceratocystis fimbriata.</title>
        <authorList>
            <person name="Wilken P.M."/>
            <person name="Steenkamp E.T."/>
            <person name="Wingfield M.J."/>
            <person name="de Beer Z.W."/>
            <person name="Wingfield B.D."/>
        </authorList>
    </citation>
    <scope>NUCLEOTIDE SEQUENCE [LARGE SCALE GENOMIC DNA]</scope>
    <source>
        <strain evidence="1 2">CBS 114723</strain>
    </source>
</reference>
<dbReference type="EMBL" id="APWK03000097">
    <property type="protein sequence ID" value="PHH51318.1"/>
    <property type="molecule type" value="Genomic_DNA"/>
</dbReference>
<dbReference type="Proteomes" id="UP000222788">
    <property type="component" value="Unassembled WGS sequence"/>
</dbReference>
<sequence>MHMCLLHVLGSSHSLQPLNAHLPSLPPPSLFPLPLHYPHANPDASTLPDTTTSSSSCSSVTPVLASLVCCCVLLMIPTPSRTFPPLVLTSKSAL</sequence>
<gene>
    <name evidence="1" type="ORF">CFIMG_005378RA</name>
</gene>
<organism evidence="1 2">
    <name type="scientific">Ceratocystis fimbriata CBS 114723</name>
    <dbReference type="NCBI Taxonomy" id="1035309"/>
    <lineage>
        <taxon>Eukaryota</taxon>
        <taxon>Fungi</taxon>
        <taxon>Dikarya</taxon>
        <taxon>Ascomycota</taxon>
        <taxon>Pezizomycotina</taxon>
        <taxon>Sordariomycetes</taxon>
        <taxon>Hypocreomycetidae</taxon>
        <taxon>Microascales</taxon>
        <taxon>Ceratocystidaceae</taxon>
        <taxon>Ceratocystis</taxon>
    </lineage>
</organism>
<dbReference type="AlphaFoldDB" id="A0A2C5WUV5"/>
<protein>
    <submittedName>
        <fullName evidence="1">Uncharacterized protein</fullName>
    </submittedName>
</protein>
<reference evidence="1 2" key="1">
    <citation type="journal article" date="2013" name="Fungal Biol.">
        <title>Analysis of microsatellite markers in the genome of the plant pathogen Ceratocystis fimbriata.</title>
        <authorList>
            <person name="Simpson M.C."/>
            <person name="Wilken P.M."/>
            <person name="Coetzee M.P."/>
            <person name="Wingfield M.J."/>
            <person name="Wingfield B.D."/>
        </authorList>
    </citation>
    <scope>NUCLEOTIDE SEQUENCE [LARGE SCALE GENOMIC DNA]</scope>
    <source>
        <strain evidence="1 2">CBS 114723</strain>
    </source>
</reference>
<keyword evidence="2" id="KW-1185">Reference proteome</keyword>
<evidence type="ECO:0000313" key="2">
    <source>
        <dbReference type="Proteomes" id="UP000222788"/>
    </source>
</evidence>